<dbReference type="InterPro" id="IPR046522">
    <property type="entry name" value="DUF6699"/>
</dbReference>
<evidence type="ECO:0000256" key="1">
    <source>
        <dbReference type="SAM" id="MobiDB-lite"/>
    </source>
</evidence>
<accession>A0A1Y2IV52</accession>
<dbReference type="AlphaFoldDB" id="A0A1Y2IV52"/>
<name>A0A1Y2IV52_TRAC3</name>
<protein>
    <recommendedName>
        <fullName evidence="2">DUF6699 domain-containing protein</fullName>
    </recommendedName>
</protein>
<evidence type="ECO:0000313" key="3">
    <source>
        <dbReference type="EMBL" id="OSD05025.1"/>
    </source>
</evidence>
<proteinExistence type="predicted"/>
<sequence length="403" mass="45409">MIRNAGTRRAVTDWPTNQSDIGRSVDLRRPWIPSPRTRAADVEEGQSRRSTSTRSTPQSSRKQTTRRQAGDGEANRTTTPAAATAVRALEWVQCFSHMSSAERTTRDQPPELSQDATREHMDEPSQRREVTPADWRAYGYWARPFLINFGLTVNNATPAENPRELGPAEVDAMLASLRGPGEEPHPENWVPRVRHPCLPPRPDLWPTPQQSPEPLPSDLQLNPWLVHRRTGPSPLYFDLRLRAADVLLNGAPYDTGFELWPGMRSDFYCEGPNGSQPATYPGVPRLRVVGILDDPQLEFRWPFTILPHHEALPVLMRDVLDALIANFEERMTREEVRLLSPERKLMVVRAYERRTTLLIGTSVACPADDGLRRVDYLGDNVCFRGLEPAPDGQGFLLCLGPPP</sequence>
<feature type="domain" description="DUF6699" evidence="2">
    <location>
        <begin position="274"/>
        <end position="392"/>
    </location>
</feature>
<gene>
    <name evidence="3" type="ORF">PYCCODRAFT_1362569</name>
</gene>
<feature type="compositionally biased region" description="Low complexity" evidence="1">
    <location>
        <begin position="48"/>
        <end position="62"/>
    </location>
</feature>
<dbReference type="OrthoDB" id="3202436at2759"/>
<feature type="region of interest" description="Disordered" evidence="1">
    <location>
        <begin position="1"/>
        <end position="80"/>
    </location>
</feature>
<reference evidence="3 4" key="1">
    <citation type="journal article" date="2015" name="Biotechnol. Biofuels">
        <title>Enhanced degradation of softwood versus hardwood by the white-rot fungus Pycnoporus coccineus.</title>
        <authorList>
            <person name="Couturier M."/>
            <person name="Navarro D."/>
            <person name="Chevret D."/>
            <person name="Henrissat B."/>
            <person name="Piumi F."/>
            <person name="Ruiz-Duenas F.J."/>
            <person name="Martinez A.T."/>
            <person name="Grigoriev I.V."/>
            <person name="Riley R."/>
            <person name="Lipzen A."/>
            <person name="Berrin J.G."/>
            <person name="Master E.R."/>
            <person name="Rosso M.N."/>
        </authorList>
    </citation>
    <scope>NUCLEOTIDE SEQUENCE [LARGE SCALE GENOMIC DNA]</scope>
    <source>
        <strain evidence="3 4">BRFM310</strain>
    </source>
</reference>
<dbReference type="EMBL" id="KZ084094">
    <property type="protein sequence ID" value="OSD05025.1"/>
    <property type="molecule type" value="Genomic_DNA"/>
</dbReference>
<feature type="compositionally biased region" description="Basic and acidic residues" evidence="1">
    <location>
        <begin position="116"/>
        <end position="129"/>
    </location>
</feature>
<feature type="compositionally biased region" description="Basic and acidic residues" evidence="1">
    <location>
        <begin position="38"/>
        <end position="47"/>
    </location>
</feature>
<dbReference type="Proteomes" id="UP000193067">
    <property type="component" value="Unassembled WGS sequence"/>
</dbReference>
<organism evidence="3 4">
    <name type="scientific">Trametes coccinea (strain BRFM310)</name>
    <name type="common">Pycnoporus coccineus</name>
    <dbReference type="NCBI Taxonomy" id="1353009"/>
    <lineage>
        <taxon>Eukaryota</taxon>
        <taxon>Fungi</taxon>
        <taxon>Dikarya</taxon>
        <taxon>Basidiomycota</taxon>
        <taxon>Agaricomycotina</taxon>
        <taxon>Agaricomycetes</taxon>
        <taxon>Polyporales</taxon>
        <taxon>Polyporaceae</taxon>
        <taxon>Trametes</taxon>
    </lineage>
</organism>
<dbReference type="Pfam" id="PF20415">
    <property type="entry name" value="DUF6699"/>
    <property type="match status" value="1"/>
</dbReference>
<evidence type="ECO:0000259" key="2">
    <source>
        <dbReference type="Pfam" id="PF20415"/>
    </source>
</evidence>
<dbReference type="STRING" id="1353009.A0A1Y2IV52"/>
<evidence type="ECO:0000313" key="4">
    <source>
        <dbReference type="Proteomes" id="UP000193067"/>
    </source>
</evidence>
<feature type="region of interest" description="Disordered" evidence="1">
    <location>
        <begin position="99"/>
        <end position="129"/>
    </location>
</feature>
<keyword evidence="4" id="KW-1185">Reference proteome</keyword>